<evidence type="ECO:0000313" key="1">
    <source>
        <dbReference type="EMBL" id="RUS50647.1"/>
    </source>
</evidence>
<keyword evidence="2" id="KW-1185">Reference proteome</keyword>
<dbReference type="Proteomes" id="UP000288623">
    <property type="component" value="Unassembled WGS sequence"/>
</dbReference>
<sequence>AITPSPSFLEIIDHILNINIINMNAINFLVPLFNTHELVRDNENNIQYGELGRISEWEIDYRNKQIQRVEYIYKDVVEEQQDRFHYEQSLLNEEPMQLSLFDLTGEQDLFVEEKYIKKAIPIRIFEKVPFLDLVKATIVKDGESSD</sequence>
<protein>
    <submittedName>
        <fullName evidence="1">Uncharacterized protein</fullName>
    </submittedName>
</protein>
<organism evidence="1 2">
    <name type="scientific">Candidatus Kurthia intestinigallinarum</name>
    <dbReference type="NCBI Taxonomy" id="1562256"/>
    <lineage>
        <taxon>Bacteria</taxon>
        <taxon>Bacillati</taxon>
        <taxon>Bacillota</taxon>
        <taxon>Bacilli</taxon>
        <taxon>Bacillales</taxon>
        <taxon>Caryophanaceae</taxon>
        <taxon>Kurthia</taxon>
    </lineage>
</organism>
<name>A0A433RNX5_9BACL</name>
<feature type="non-terminal residue" evidence="1">
    <location>
        <position position="1"/>
    </location>
</feature>
<accession>A0A433RNX5</accession>
<evidence type="ECO:0000313" key="2">
    <source>
        <dbReference type="Proteomes" id="UP000288623"/>
    </source>
</evidence>
<dbReference type="EMBL" id="JTFC01000131">
    <property type="protein sequence ID" value="RUS50647.1"/>
    <property type="molecule type" value="Genomic_DNA"/>
</dbReference>
<dbReference type="AlphaFoldDB" id="A0A433RNX5"/>
<reference evidence="1 2" key="1">
    <citation type="submission" date="2014-11" db="EMBL/GenBank/DDBJ databases">
        <title>Genome sequence and analysis of novel Kurthia sp.</title>
        <authorList>
            <person name="Lawson J.N."/>
            <person name="Gonzalez J.E."/>
            <person name="Rinauldi L."/>
            <person name="Xuan Z."/>
            <person name="Firman A."/>
            <person name="Shaddox L."/>
            <person name="Trudeau A."/>
            <person name="Shah S."/>
            <person name="Reiman D."/>
        </authorList>
    </citation>
    <scope>NUCLEOTIDE SEQUENCE [LARGE SCALE GENOMIC DNA]</scope>
    <source>
        <strain evidence="1 2">3B1D</strain>
    </source>
</reference>
<comment type="caution">
    <text evidence="1">The sequence shown here is derived from an EMBL/GenBank/DDBJ whole genome shotgun (WGS) entry which is preliminary data.</text>
</comment>
<gene>
    <name evidence="1" type="ORF">QI30_19110</name>
</gene>
<proteinExistence type="predicted"/>